<dbReference type="InterPro" id="IPR055100">
    <property type="entry name" value="GNAT_LYC1-like"/>
</dbReference>
<evidence type="ECO:0000259" key="2">
    <source>
        <dbReference type="Pfam" id="PF22998"/>
    </source>
</evidence>
<sequence>MPPTTIPTPHGPLSIYFGEAKDEQILSCHGLAGVAFGQPLSSADYIKSEDFMMRLASKQGEQRWWRIWCVFLGEYPGRVLASCKTTRRDMLMKEPSTGKVYDHLGHCISSVVVESAHRGLGIGAYLLAGIKYWLDTEGEVALSMLYSSKEDFYLRYGWTPVCTPELFLHIQKSFSETNWGHLKLPPISILHAKDVRPLCERDITALRSEISHVRIKEGEIVMTLLPTAELIGWLHGRAEFFGLNLFDKIPFNKEAICEEDSWVFWHHDFRKRCLYIQRMRSDEQERELKIRCLAALLIAARREAETWGLSFLASWDTSPQLHDARWGLNSVDGEEERDYFYSSWHRPWNRTFGFAPERAFCMELIADTMRDISLYISRRIEDLPIDGEEEQIELANKIKAKCNACFLWVRLIMDELEGEEREIPVAKTILSWTVLAAQPLTVLELSVAIEQELKIKLSSHQGAIERLCGQLVSIDASKDLVQIVHATAREFLLSDEAGEFKVSNTKGNEDMALACIKILSKSAAMIPPRRHLLENKRSLPLSSALLEYATVYFSEHVFAASTSDNQILQELCLFLKNSALKWIETIVATHGLHILIKAAKNLKGYLDRRAKHESPINPLARAVDVNIFLDSSTLSYTFDNIPAAPKYKTAKWAYHEIATSIASGNSLIAVGTESGDVNLYSSQSYQKVNILQHGFAVDLIEFDPVGSFVAVSSRKLLTVWELDDKLRWKTRIEAGRSYQWDITTGALLEEQSYLYQIPDFRDDSRSDIGKAPSTASLSSEQELLALPHVNQLAVAYNESHLALYEPWSGTLITSVEAQWPAILSSVTCAVDSRTLAIVNFLGYLRL</sequence>
<dbReference type="Gene3D" id="3.40.630.30">
    <property type="match status" value="1"/>
</dbReference>
<reference evidence="4" key="1">
    <citation type="submission" date="2016-03" db="EMBL/GenBank/DDBJ databases">
        <authorList>
            <person name="Ploux O."/>
        </authorList>
    </citation>
    <scope>NUCLEOTIDE SEQUENCE [LARGE SCALE GENOMIC DNA]</scope>
    <source>
        <strain evidence="4">UK7</strain>
    </source>
</reference>
<dbReference type="InterPro" id="IPR054471">
    <property type="entry name" value="GPIID_WHD"/>
</dbReference>
<keyword evidence="4" id="KW-1185">Reference proteome</keyword>
<name>A0A1E1K1Y8_9HELO</name>
<comment type="caution">
    <text evidence="3">The sequence shown here is derived from an EMBL/GenBank/DDBJ whole genome shotgun (WGS) entry which is preliminary data.</text>
</comment>
<protein>
    <recommendedName>
        <fullName evidence="5">N-acetyltransferase domain-containing protein</fullName>
    </recommendedName>
</protein>
<dbReference type="PANTHER" id="PTHR34815">
    <property type="entry name" value="LYSINE ACETYLTRANSFERASE"/>
    <property type="match status" value="1"/>
</dbReference>
<dbReference type="Gene3D" id="2.130.10.10">
    <property type="entry name" value="YVTN repeat-like/Quinoprotein amine dehydrogenase"/>
    <property type="match status" value="1"/>
</dbReference>
<dbReference type="InterPro" id="IPR015943">
    <property type="entry name" value="WD40/YVTN_repeat-like_dom_sf"/>
</dbReference>
<organism evidence="3 4">
    <name type="scientific">Rhynchosporium graminicola</name>
    <dbReference type="NCBI Taxonomy" id="2792576"/>
    <lineage>
        <taxon>Eukaryota</taxon>
        <taxon>Fungi</taxon>
        <taxon>Dikarya</taxon>
        <taxon>Ascomycota</taxon>
        <taxon>Pezizomycotina</taxon>
        <taxon>Leotiomycetes</taxon>
        <taxon>Helotiales</taxon>
        <taxon>Ploettnerulaceae</taxon>
        <taxon>Rhynchosporium</taxon>
    </lineage>
</organism>
<dbReference type="SUPFAM" id="SSF50978">
    <property type="entry name" value="WD40 repeat-like"/>
    <property type="match status" value="1"/>
</dbReference>
<feature type="domain" description="LYC1 C-terminal" evidence="2">
    <location>
        <begin position="181"/>
        <end position="325"/>
    </location>
</feature>
<dbReference type="STRING" id="914237.A0A1E1K1Y8"/>
<dbReference type="Proteomes" id="UP000178129">
    <property type="component" value="Unassembled WGS sequence"/>
</dbReference>
<feature type="domain" description="GPI inositol-deacylase winged helix" evidence="1">
    <location>
        <begin position="424"/>
        <end position="497"/>
    </location>
</feature>
<dbReference type="Pfam" id="PF22939">
    <property type="entry name" value="WHD_GPIID"/>
    <property type="match status" value="1"/>
</dbReference>
<dbReference type="Pfam" id="PF22998">
    <property type="entry name" value="GNAT_LYC1-like"/>
    <property type="match status" value="1"/>
</dbReference>
<evidence type="ECO:0000313" key="3">
    <source>
        <dbReference type="EMBL" id="CZS92002.1"/>
    </source>
</evidence>
<dbReference type="AlphaFoldDB" id="A0A1E1K1Y8"/>
<evidence type="ECO:0000313" key="4">
    <source>
        <dbReference type="Proteomes" id="UP000178129"/>
    </source>
</evidence>
<dbReference type="PANTHER" id="PTHR34815:SF2">
    <property type="entry name" value="N-ACETYLTRANSFERASE DOMAIN-CONTAINING PROTEIN"/>
    <property type="match status" value="1"/>
</dbReference>
<dbReference type="EMBL" id="FJUW01000005">
    <property type="protein sequence ID" value="CZS92002.1"/>
    <property type="molecule type" value="Genomic_DNA"/>
</dbReference>
<evidence type="ECO:0000259" key="1">
    <source>
        <dbReference type="Pfam" id="PF22939"/>
    </source>
</evidence>
<accession>A0A1E1K1Y8</accession>
<proteinExistence type="predicted"/>
<dbReference type="InParanoid" id="A0A1E1K1Y8"/>
<dbReference type="InterPro" id="IPR016181">
    <property type="entry name" value="Acyl_CoA_acyltransferase"/>
</dbReference>
<dbReference type="SUPFAM" id="SSF55729">
    <property type="entry name" value="Acyl-CoA N-acyltransferases (Nat)"/>
    <property type="match status" value="1"/>
</dbReference>
<dbReference type="InterPro" id="IPR036322">
    <property type="entry name" value="WD40_repeat_dom_sf"/>
</dbReference>
<gene>
    <name evidence="3" type="ORF">RCO7_10756</name>
</gene>
<dbReference type="InterPro" id="IPR053013">
    <property type="entry name" value="LAT"/>
</dbReference>
<evidence type="ECO:0008006" key="5">
    <source>
        <dbReference type="Google" id="ProtNLM"/>
    </source>
</evidence>